<organism evidence="4 5">
    <name type="scientific">Alteromonas halophila</name>
    <dbReference type="NCBI Taxonomy" id="516698"/>
    <lineage>
        <taxon>Bacteria</taxon>
        <taxon>Pseudomonadati</taxon>
        <taxon>Pseudomonadota</taxon>
        <taxon>Gammaproteobacteria</taxon>
        <taxon>Alteromonadales</taxon>
        <taxon>Alteromonadaceae</taxon>
        <taxon>Alteromonas/Salinimonas group</taxon>
        <taxon>Alteromonas</taxon>
    </lineage>
</organism>
<proteinExistence type="predicted"/>
<accession>A0A918JI80</accession>
<keyword evidence="2" id="KW-0067">ATP-binding</keyword>
<dbReference type="GO" id="GO:0005737">
    <property type="term" value="C:cytoplasm"/>
    <property type="evidence" value="ECO:0007669"/>
    <property type="project" value="TreeGrafter"/>
</dbReference>
<dbReference type="Proteomes" id="UP000631300">
    <property type="component" value="Unassembled WGS sequence"/>
</dbReference>
<reference evidence="4" key="2">
    <citation type="submission" date="2020-09" db="EMBL/GenBank/DDBJ databases">
        <authorList>
            <person name="Sun Q."/>
            <person name="Kim S."/>
        </authorList>
    </citation>
    <scope>NUCLEOTIDE SEQUENCE</scope>
    <source>
        <strain evidence="4">KCTC 22164</strain>
    </source>
</reference>
<dbReference type="Gene3D" id="3.30.470.20">
    <property type="entry name" value="ATP-grasp fold, B domain"/>
    <property type="match status" value="1"/>
</dbReference>
<evidence type="ECO:0000259" key="3">
    <source>
        <dbReference type="PROSITE" id="PS50975"/>
    </source>
</evidence>
<dbReference type="GO" id="GO:0018169">
    <property type="term" value="F:ribosomal S6-glutamic acid ligase activity"/>
    <property type="evidence" value="ECO:0007669"/>
    <property type="project" value="TreeGrafter"/>
</dbReference>
<dbReference type="AlphaFoldDB" id="A0A918JI80"/>
<evidence type="ECO:0000313" key="5">
    <source>
        <dbReference type="Proteomes" id="UP000631300"/>
    </source>
</evidence>
<dbReference type="PANTHER" id="PTHR21621:SF0">
    <property type="entry name" value="BETA-CITRYLGLUTAMATE SYNTHASE B-RELATED"/>
    <property type="match status" value="1"/>
</dbReference>
<dbReference type="PANTHER" id="PTHR21621">
    <property type="entry name" value="RIBOSOMAL PROTEIN S6 MODIFICATION PROTEIN"/>
    <property type="match status" value="1"/>
</dbReference>
<dbReference type="EMBL" id="BMXP01000003">
    <property type="protein sequence ID" value="GGW82863.1"/>
    <property type="molecule type" value="Genomic_DNA"/>
</dbReference>
<evidence type="ECO:0000313" key="4">
    <source>
        <dbReference type="EMBL" id="GGW82863.1"/>
    </source>
</evidence>
<feature type="domain" description="ATP-grasp" evidence="3">
    <location>
        <begin position="121"/>
        <end position="292"/>
    </location>
</feature>
<dbReference type="PROSITE" id="PS50975">
    <property type="entry name" value="ATP_GRASP"/>
    <property type="match status" value="1"/>
</dbReference>
<evidence type="ECO:0000256" key="2">
    <source>
        <dbReference type="PROSITE-ProRule" id="PRU00409"/>
    </source>
</evidence>
<gene>
    <name evidence="4" type="ORF">GCM10007391_15050</name>
</gene>
<protein>
    <recommendedName>
        <fullName evidence="3">ATP-grasp domain-containing protein</fullName>
    </recommendedName>
</protein>
<dbReference type="InterPro" id="IPR011761">
    <property type="entry name" value="ATP-grasp"/>
</dbReference>
<keyword evidence="2" id="KW-0547">Nucleotide-binding</keyword>
<reference evidence="4" key="1">
    <citation type="journal article" date="2014" name="Int. J. Syst. Evol. Microbiol.">
        <title>Complete genome sequence of Corynebacterium casei LMG S-19264T (=DSM 44701T), isolated from a smear-ripened cheese.</title>
        <authorList>
            <consortium name="US DOE Joint Genome Institute (JGI-PGF)"/>
            <person name="Walter F."/>
            <person name="Albersmeier A."/>
            <person name="Kalinowski J."/>
            <person name="Ruckert C."/>
        </authorList>
    </citation>
    <scope>NUCLEOTIDE SEQUENCE</scope>
    <source>
        <strain evidence="4">KCTC 22164</strain>
    </source>
</reference>
<name>A0A918JI80_9ALTE</name>
<evidence type="ECO:0000256" key="1">
    <source>
        <dbReference type="ARBA" id="ARBA00023211"/>
    </source>
</evidence>
<dbReference type="RefSeq" id="WP_189404986.1">
    <property type="nucleotide sequence ID" value="NZ_BMXP01000003.1"/>
</dbReference>
<comment type="caution">
    <text evidence="4">The sequence shown here is derived from an EMBL/GenBank/DDBJ whole genome shotgun (WGS) entry which is preliminary data.</text>
</comment>
<sequence length="300" mass="33804">MIILLGSETDPQIRHLYNRLLERGQTPWALDTQQFGCQWTLSFLPDSAVGAIECTNQRVPWTHITAVYWHQYRPPAGTQDSARSHMMDHVSTLQSWFRCPAIHWVNGIDAIRYHQCKPIQLQHARQLGVQIPATWIGNNSESALAFARDHQTLIVKPVHGGETATRLNSQDTERLCARLALSPATVQACIPGTNIRTYVIGEKVFHFALDTTHTDFRTDTTVVPEVASAPDAVTQQAKAICRAFGMHWCAIDWRRTGDNTYYFLEANPCPYFLYVENTTGVDLSGALMTLLISRDKQKSP</sequence>
<dbReference type="GO" id="GO:0009432">
    <property type="term" value="P:SOS response"/>
    <property type="evidence" value="ECO:0007669"/>
    <property type="project" value="TreeGrafter"/>
</dbReference>
<keyword evidence="5" id="KW-1185">Reference proteome</keyword>
<dbReference type="GO" id="GO:0005524">
    <property type="term" value="F:ATP binding"/>
    <property type="evidence" value="ECO:0007669"/>
    <property type="project" value="UniProtKB-UniRule"/>
</dbReference>
<keyword evidence="1" id="KW-0464">Manganese</keyword>
<dbReference type="GO" id="GO:0046872">
    <property type="term" value="F:metal ion binding"/>
    <property type="evidence" value="ECO:0007669"/>
    <property type="project" value="InterPro"/>
</dbReference>
<dbReference type="SUPFAM" id="SSF56059">
    <property type="entry name" value="Glutathione synthetase ATP-binding domain-like"/>
    <property type="match status" value="1"/>
</dbReference>